<keyword evidence="7" id="KW-0560">Oxidoreductase</keyword>
<evidence type="ECO:0000313" key="7">
    <source>
        <dbReference type="EMBL" id="VAX19206.1"/>
    </source>
</evidence>
<evidence type="ECO:0000256" key="5">
    <source>
        <dbReference type="SAM" id="Phobius"/>
    </source>
</evidence>
<dbReference type="InterPro" id="IPR036909">
    <property type="entry name" value="Cyt_c-like_dom_sf"/>
</dbReference>
<dbReference type="SUPFAM" id="SSF46626">
    <property type="entry name" value="Cytochrome c"/>
    <property type="match status" value="2"/>
</dbReference>
<dbReference type="GO" id="GO:0046872">
    <property type="term" value="F:metal ion binding"/>
    <property type="evidence" value="ECO:0007669"/>
    <property type="project" value="UniProtKB-KW"/>
</dbReference>
<dbReference type="InterPro" id="IPR050597">
    <property type="entry name" value="Cytochrome_c_Oxidase_Subunit"/>
</dbReference>
<keyword evidence="1" id="KW-0349">Heme</keyword>
<feature type="domain" description="Cytochrome c" evidence="6">
    <location>
        <begin position="307"/>
        <end position="396"/>
    </location>
</feature>
<keyword evidence="3" id="KW-0408">Iron</keyword>
<dbReference type="GO" id="GO:0016491">
    <property type="term" value="F:oxidoreductase activity"/>
    <property type="evidence" value="ECO:0007669"/>
    <property type="project" value="UniProtKB-KW"/>
</dbReference>
<feature type="transmembrane region" description="Helical" evidence="5">
    <location>
        <begin position="114"/>
        <end position="131"/>
    </location>
</feature>
<dbReference type="EMBL" id="UOGD01000131">
    <property type="protein sequence ID" value="VAX19206.1"/>
    <property type="molecule type" value="Genomic_DNA"/>
</dbReference>
<dbReference type="InterPro" id="IPR009056">
    <property type="entry name" value="Cyt_c-like_dom"/>
</dbReference>
<protein>
    <submittedName>
        <fullName evidence="7">Cytochrome c oxidase (Cbb3-type) subunit CcoP</fullName>
        <ecNumber evidence="7">1.9.3.1</ecNumber>
    </submittedName>
</protein>
<dbReference type="GO" id="GO:0009055">
    <property type="term" value="F:electron transfer activity"/>
    <property type="evidence" value="ECO:0007669"/>
    <property type="project" value="InterPro"/>
</dbReference>
<feature type="domain" description="Cytochrome c" evidence="6">
    <location>
        <begin position="179"/>
        <end position="258"/>
    </location>
</feature>
<keyword evidence="5" id="KW-0472">Membrane</keyword>
<dbReference type="Pfam" id="PF13442">
    <property type="entry name" value="Cytochrome_CBB3"/>
    <property type="match status" value="1"/>
</dbReference>
<feature type="compositionally biased region" description="Basic and acidic residues" evidence="4">
    <location>
        <begin position="268"/>
        <end position="280"/>
    </location>
</feature>
<evidence type="ECO:0000256" key="1">
    <source>
        <dbReference type="ARBA" id="ARBA00022617"/>
    </source>
</evidence>
<dbReference type="InterPro" id="IPR038414">
    <property type="entry name" value="CcoP_N_sf"/>
</dbReference>
<name>A0A3B1BLK5_9ZZZZ</name>
<evidence type="ECO:0000256" key="2">
    <source>
        <dbReference type="ARBA" id="ARBA00022723"/>
    </source>
</evidence>
<dbReference type="AlphaFoldDB" id="A0A3B1BLK5"/>
<sequence>MKNKVKLNFISVLSLLLIFSTTLFAQTETGANSNDYGSLLKIIIAITAFLIALVLWLVLVYAESNDTEGKKATEPFKKFIHALTQSVSIQEEDDIMLDHDFDGIRELDNKIPPWWNALFYGAIIFGIIYMIDYHVIGDGNVQEREYQEEMQAANLKLEVLTKSGTMITEETVTPLTDAAALAAGKKIFLKNCAACHGQNGEGLVGPNFTDDYWINGGGIKNIYRTISQGVPAKGMISWKSQLSPNQIQEVGSYILSLKGTNPPNQKGPEGEKWVPSKKENTGGGNAEMSDKGIGPVKEVTIGEIDPALAKKGEEAFVAKCSACHKLNKRFVGPALAGVTERRSPEWIMNMILNPDQMIKENPIAKKLLMEYLAPMANQNLTQDEARSILEYFRTQTEKK</sequence>
<dbReference type="PANTHER" id="PTHR33751:SF1">
    <property type="entry name" value="CBB3-TYPE CYTOCHROME C OXIDASE SUBUNIT FIXP"/>
    <property type="match status" value="1"/>
</dbReference>
<organism evidence="7">
    <name type="scientific">hydrothermal vent metagenome</name>
    <dbReference type="NCBI Taxonomy" id="652676"/>
    <lineage>
        <taxon>unclassified sequences</taxon>
        <taxon>metagenomes</taxon>
        <taxon>ecological metagenomes</taxon>
    </lineage>
</organism>
<dbReference type="Pfam" id="PF14715">
    <property type="entry name" value="FixP_N"/>
    <property type="match status" value="1"/>
</dbReference>
<keyword evidence="5" id="KW-1133">Transmembrane helix</keyword>
<feature type="region of interest" description="Disordered" evidence="4">
    <location>
        <begin position="260"/>
        <end position="292"/>
    </location>
</feature>
<dbReference type="Gene3D" id="6.10.280.130">
    <property type="match status" value="1"/>
</dbReference>
<evidence type="ECO:0000259" key="6">
    <source>
        <dbReference type="PROSITE" id="PS51007"/>
    </source>
</evidence>
<dbReference type="Gene3D" id="1.10.760.10">
    <property type="entry name" value="Cytochrome c-like domain"/>
    <property type="match status" value="2"/>
</dbReference>
<dbReference type="PROSITE" id="PS51007">
    <property type="entry name" value="CYTC"/>
    <property type="match status" value="2"/>
</dbReference>
<keyword evidence="2" id="KW-0479">Metal-binding</keyword>
<dbReference type="GO" id="GO:0020037">
    <property type="term" value="F:heme binding"/>
    <property type="evidence" value="ECO:0007669"/>
    <property type="project" value="InterPro"/>
</dbReference>
<keyword evidence="5" id="KW-0812">Transmembrane</keyword>
<dbReference type="InterPro" id="IPR032858">
    <property type="entry name" value="CcoP_N"/>
</dbReference>
<reference evidence="7" key="1">
    <citation type="submission" date="2018-06" db="EMBL/GenBank/DDBJ databases">
        <authorList>
            <person name="Zhirakovskaya E."/>
        </authorList>
    </citation>
    <scope>NUCLEOTIDE SEQUENCE</scope>
</reference>
<dbReference type="Pfam" id="PF00034">
    <property type="entry name" value="Cytochrom_C"/>
    <property type="match status" value="1"/>
</dbReference>
<evidence type="ECO:0000256" key="4">
    <source>
        <dbReference type="SAM" id="MobiDB-lite"/>
    </source>
</evidence>
<gene>
    <name evidence="7" type="ORF">MNBD_IGNAVI01-1883</name>
</gene>
<dbReference type="PANTHER" id="PTHR33751">
    <property type="entry name" value="CBB3-TYPE CYTOCHROME C OXIDASE SUBUNIT FIXP"/>
    <property type="match status" value="1"/>
</dbReference>
<feature type="transmembrane region" description="Helical" evidence="5">
    <location>
        <begin position="41"/>
        <end position="62"/>
    </location>
</feature>
<evidence type="ECO:0000256" key="3">
    <source>
        <dbReference type="ARBA" id="ARBA00023004"/>
    </source>
</evidence>
<proteinExistence type="predicted"/>
<accession>A0A3B1BLK5</accession>
<dbReference type="EC" id="1.9.3.1" evidence="7"/>